<dbReference type="Gene3D" id="1.10.10.10">
    <property type="entry name" value="Winged helix-like DNA-binding domain superfamily/Winged helix DNA-binding domain"/>
    <property type="match status" value="1"/>
</dbReference>
<comment type="caution">
    <text evidence="5">The sequence shown here is derived from an EMBL/GenBank/DDBJ whole genome shotgun (WGS) entry which is preliminary data.</text>
</comment>
<keyword evidence="2" id="KW-0238">DNA-binding</keyword>
<dbReference type="PANTHER" id="PTHR33164">
    <property type="entry name" value="TRANSCRIPTIONAL REGULATOR, MARR FAMILY"/>
    <property type="match status" value="1"/>
</dbReference>
<dbReference type="Proteomes" id="UP001603978">
    <property type="component" value="Unassembled WGS sequence"/>
</dbReference>
<keyword evidence="3" id="KW-0804">Transcription</keyword>
<dbReference type="InterPro" id="IPR036388">
    <property type="entry name" value="WH-like_DNA-bd_sf"/>
</dbReference>
<dbReference type="Pfam" id="PF12802">
    <property type="entry name" value="MarR_2"/>
    <property type="match status" value="1"/>
</dbReference>
<keyword evidence="1" id="KW-0805">Transcription regulation</keyword>
<evidence type="ECO:0000313" key="5">
    <source>
        <dbReference type="EMBL" id="MFG1708170.1"/>
    </source>
</evidence>
<dbReference type="RefSeq" id="WP_393172406.1">
    <property type="nucleotide sequence ID" value="NZ_JBICRM010000026.1"/>
</dbReference>
<accession>A0ABW7ALA5</accession>
<evidence type="ECO:0000259" key="4">
    <source>
        <dbReference type="PROSITE" id="PS50995"/>
    </source>
</evidence>
<evidence type="ECO:0000256" key="2">
    <source>
        <dbReference type="ARBA" id="ARBA00023125"/>
    </source>
</evidence>
<organism evidence="5 6">
    <name type="scientific">Nonomuraea marmarensis</name>
    <dbReference type="NCBI Taxonomy" id="3351344"/>
    <lineage>
        <taxon>Bacteria</taxon>
        <taxon>Bacillati</taxon>
        <taxon>Actinomycetota</taxon>
        <taxon>Actinomycetes</taxon>
        <taxon>Streptosporangiales</taxon>
        <taxon>Streptosporangiaceae</taxon>
        <taxon>Nonomuraea</taxon>
    </lineage>
</organism>
<keyword evidence="6" id="KW-1185">Reference proteome</keyword>
<sequence length="145" mass="15406">MERNLALNLHVLTARLDRAADQILRAEHNVSYSRFLALTLVGELGASTQRALADGLGVTEPSASRTTGVLAAAGLLDVQSDPAGGHRRRLSLTTKGKQLVAAGQKTLDGRLAALLAHSGVPYAEYVEQTERLLAALDRPEGKITK</sequence>
<feature type="domain" description="HTH marR-type" evidence="4">
    <location>
        <begin position="2"/>
        <end position="141"/>
    </location>
</feature>
<protein>
    <submittedName>
        <fullName evidence="5">MarR family winged helix-turn-helix transcriptional regulator</fullName>
    </submittedName>
</protein>
<evidence type="ECO:0000256" key="1">
    <source>
        <dbReference type="ARBA" id="ARBA00023015"/>
    </source>
</evidence>
<dbReference type="SMART" id="SM00347">
    <property type="entry name" value="HTH_MARR"/>
    <property type="match status" value="1"/>
</dbReference>
<dbReference type="PANTHER" id="PTHR33164:SF64">
    <property type="entry name" value="TRANSCRIPTIONAL REGULATOR SLYA"/>
    <property type="match status" value="1"/>
</dbReference>
<dbReference type="InterPro" id="IPR000835">
    <property type="entry name" value="HTH_MarR-typ"/>
</dbReference>
<dbReference type="InterPro" id="IPR039422">
    <property type="entry name" value="MarR/SlyA-like"/>
</dbReference>
<evidence type="ECO:0000313" key="6">
    <source>
        <dbReference type="Proteomes" id="UP001603978"/>
    </source>
</evidence>
<evidence type="ECO:0000256" key="3">
    <source>
        <dbReference type="ARBA" id="ARBA00023163"/>
    </source>
</evidence>
<dbReference type="PROSITE" id="PS50995">
    <property type="entry name" value="HTH_MARR_2"/>
    <property type="match status" value="1"/>
</dbReference>
<reference evidence="5 6" key="1">
    <citation type="submission" date="2024-10" db="EMBL/GenBank/DDBJ databases">
        <authorList>
            <person name="Topkara A.R."/>
            <person name="Saygin H."/>
        </authorList>
    </citation>
    <scope>NUCLEOTIDE SEQUENCE [LARGE SCALE GENOMIC DNA]</scope>
    <source>
        <strain evidence="5 6">M3C6</strain>
    </source>
</reference>
<dbReference type="InterPro" id="IPR036390">
    <property type="entry name" value="WH_DNA-bd_sf"/>
</dbReference>
<proteinExistence type="predicted"/>
<gene>
    <name evidence="5" type="ORF">ACFLIM_33680</name>
</gene>
<dbReference type="SUPFAM" id="SSF46785">
    <property type="entry name" value="Winged helix' DNA-binding domain"/>
    <property type="match status" value="1"/>
</dbReference>
<dbReference type="EMBL" id="JBICRM010000026">
    <property type="protein sequence ID" value="MFG1708170.1"/>
    <property type="molecule type" value="Genomic_DNA"/>
</dbReference>
<name>A0ABW7ALA5_9ACTN</name>